<feature type="domain" description="Fe/B12 periplasmic-binding" evidence="1">
    <location>
        <begin position="45"/>
        <end position="313"/>
    </location>
</feature>
<dbReference type="PANTHER" id="PTHR30535:SF34">
    <property type="entry name" value="MOLYBDATE-BINDING PROTEIN MOLA"/>
    <property type="match status" value="1"/>
</dbReference>
<dbReference type="PROSITE" id="PS50983">
    <property type="entry name" value="FE_B12_PBP"/>
    <property type="match status" value="1"/>
</dbReference>
<dbReference type="Proteomes" id="UP001518989">
    <property type="component" value="Unassembled WGS sequence"/>
</dbReference>
<dbReference type="EMBL" id="JACTNG010000013">
    <property type="protein sequence ID" value="MBO1081274.1"/>
    <property type="molecule type" value="Genomic_DNA"/>
</dbReference>
<dbReference type="SUPFAM" id="SSF53807">
    <property type="entry name" value="Helical backbone' metal receptor"/>
    <property type="match status" value="1"/>
</dbReference>
<protein>
    <submittedName>
        <fullName evidence="2">ABC transporter substrate-binding protein</fullName>
    </submittedName>
</protein>
<sequence>MPAAPGRRALLGAMAAWPLAARAQGTRPVRDAAGRLATLPQRVTRVFAAGPPAALPVWSLAPDLLAGWVRAPRGPERAFLPPEAAALPETGRLTGSAADTASVEAVVAARADMILDYGSVTPSYAALADRLQAQTGIPSLLLDGTLAKIPDTFRLLGEILGREAAAAPLAAAAAHRLNDAREAAAELAARGRPRVYYARGPQGLETGVAGSINTEIIEFCGAENVAATQAGRGGLAQVSAEQVVLWDPDWIITPEAGLAAAMPGHPLWGTLRAVRAGHVAVAPVLPYGWVDSPPSVNRLLGLAWLPVLFGIRPRDRLADQIGALSDMLYHRRPDEAQLAAMLRSAVP</sequence>
<dbReference type="RefSeq" id="WP_207419443.1">
    <property type="nucleotide sequence ID" value="NZ_CP061177.1"/>
</dbReference>
<evidence type="ECO:0000313" key="2">
    <source>
        <dbReference type="EMBL" id="MBO1081274.1"/>
    </source>
</evidence>
<proteinExistence type="predicted"/>
<comment type="caution">
    <text evidence="2">The sequence shown here is derived from an EMBL/GenBank/DDBJ whole genome shotgun (WGS) entry which is preliminary data.</text>
</comment>
<dbReference type="Pfam" id="PF01497">
    <property type="entry name" value="Peripla_BP_2"/>
    <property type="match status" value="1"/>
</dbReference>
<reference evidence="2 3" key="1">
    <citation type="submission" date="2020-09" db="EMBL/GenBank/DDBJ databases">
        <title>Roseomonas.</title>
        <authorList>
            <person name="Zhu W."/>
        </authorList>
    </citation>
    <scope>NUCLEOTIDE SEQUENCE [LARGE SCALE GENOMIC DNA]</scope>
    <source>
        <strain evidence="2 3">573</strain>
    </source>
</reference>
<dbReference type="InterPro" id="IPR050902">
    <property type="entry name" value="ABC_Transporter_SBP"/>
</dbReference>
<evidence type="ECO:0000313" key="3">
    <source>
        <dbReference type="Proteomes" id="UP001518989"/>
    </source>
</evidence>
<name>A0ABS3KV20_9PROT</name>
<accession>A0ABS3KV20</accession>
<keyword evidence="3" id="KW-1185">Reference proteome</keyword>
<dbReference type="Gene3D" id="3.40.50.1980">
    <property type="entry name" value="Nitrogenase molybdenum iron protein domain"/>
    <property type="match status" value="2"/>
</dbReference>
<organism evidence="2 3">
    <name type="scientific">Roseomonas haemaphysalidis</name>
    <dbReference type="NCBI Taxonomy" id="2768162"/>
    <lineage>
        <taxon>Bacteria</taxon>
        <taxon>Pseudomonadati</taxon>
        <taxon>Pseudomonadota</taxon>
        <taxon>Alphaproteobacteria</taxon>
        <taxon>Acetobacterales</taxon>
        <taxon>Roseomonadaceae</taxon>
        <taxon>Roseomonas</taxon>
    </lineage>
</organism>
<evidence type="ECO:0000259" key="1">
    <source>
        <dbReference type="PROSITE" id="PS50983"/>
    </source>
</evidence>
<gene>
    <name evidence="2" type="ORF">IAI61_19765</name>
</gene>
<dbReference type="InterPro" id="IPR002491">
    <property type="entry name" value="ABC_transptr_periplasmic_BD"/>
</dbReference>
<dbReference type="PANTHER" id="PTHR30535">
    <property type="entry name" value="VITAMIN B12-BINDING PROTEIN"/>
    <property type="match status" value="1"/>
</dbReference>